<protein>
    <recommendedName>
        <fullName evidence="3">Threonine dehydratase</fullName>
    </recommendedName>
</protein>
<keyword evidence="2" id="KW-1185">Reference proteome</keyword>
<reference evidence="1 2" key="1">
    <citation type="journal article" date="2021" name="Int. J. Syst. Evol. Microbiol.">
        <title>Reticulibacter mediterranei gen. nov., sp. nov., within the new family Reticulibacteraceae fam. nov., and Ktedonospora formicarum gen. nov., sp. nov., Ktedonobacter robiniae sp. nov., Dictyobacter formicarum sp. nov. and Dictyobacter arantiisoli sp. nov., belonging to the class Ktedonobacteria.</title>
        <authorList>
            <person name="Yabe S."/>
            <person name="Zheng Y."/>
            <person name="Wang C.M."/>
            <person name="Sakai Y."/>
            <person name="Abe K."/>
            <person name="Yokota A."/>
            <person name="Donadio S."/>
            <person name="Cavaletti L."/>
            <person name="Monciardini P."/>
        </authorList>
    </citation>
    <scope>NUCLEOTIDE SEQUENCE [LARGE SCALE GENOMIC DNA]</scope>
    <source>
        <strain evidence="1 2">SOSP1-30</strain>
    </source>
</reference>
<dbReference type="EMBL" id="BNJG01000006">
    <property type="protein sequence ID" value="GHO60781.1"/>
    <property type="molecule type" value="Genomic_DNA"/>
</dbReference>
<name>A0ABQ3V733_9CHLR</name>
<evidence type="ECO:0000313" key="2">
    <source>
        <dbReference type="Proteomes" id="UP000654345"/>
    </source>
</evidence>
<gene>
    <name evidence="1" type="ORF">KSB_92560</name>
</gene>
<dbReference type="RefSeq" id="WP_201376810.1">
    <property type="nucleotide sequence ID" value="NZ_BNJG01000006.1"/>
</dbReference>
<proteinExistence type="predicted"/>
<organism evidence="1 2">
    <name type="scientific">Ktedonobacter robiniae</name>
    <dbReference type="NCBI Taxonomy" id="2778365"/>
    <lineage>
        <taxon>Bacteria</taxon>
        <taxon>Bacillati</taxon>
        <taxon>Chloroflexota</taxon>
        <taxon>Ktedonobacteria</taxon>
        <taxon>Ktedonobacterales</taxon>
        <taxon>Ktedonobacteraceae</taxon>
        <taxon>Ktedonobacter</taxon>
    </lineage>
</organism>
<dbReference type="Proteomes" id="UP000654345">
    <property type="component" value="Unassembled WGS sequence"/>
</dbReference>
<sequence length="107" mass="12108">MIHTIHDEHTHRHSEHCGHTAISHAGHTDYLHDGHLHHLHAEHYDEHTIEVDAQHPATCSPVICECGHNACGHEKVPHGDHFDYLYNGVLHHPHGDHCDQHGSVQVQ</sequence>
<evidence type="ECO:0000313" key="1">
    <source>
        <dbReference type="EMBL" id="GHO60781.1"/>
    </source>
</evidence>
<accession>A0ABQ3V733</accession>
<comment type="caution">
    <text evidence="1">The sequence shown here is derived from an EMBL/GenBank/DDBJ whole genome shotgun (WGS) entry which is preliminary data.</text>
</comment>
<evidence type="ECO:0008006" key="3">
    <source>
        <dbReference type="Google" id="ProtNLM"/>
    </source>
</evidence>